<sequence>MFSTQTRSSLELMLEKIQEMEDQPQDRPPSLPVRPISKARLPLGRRRSLPMNFQKTDSEETEDENMNPSSRWGVLSKRTMREAFVESTYNQVSAESDDAGSSAIVTLPDESACGRLTRRHFDCMKNKQKPSIKNTKDMSDQDLNNPMTKDHVLIPFKDLVELQRRVLRVEAALRKKEEENAALRLELQKFEQKWSQHEAKMKSMEEMWQDQFTSIQMNLAAAKNGLAAESRIGQVRKVHVSPEHHNHNADNTLSMGSQGAGERCPVNFSDLPHSNGRLNSISHLILQHKNALDGTNLGANSEQIASTMGTNDELQHLKLRFKAWKKDYKFRLRETKATLQKLSHSETEKGRKKWWGS</sequence>
<keyword evidence="4" id="KW-1185">Reference proteome</keyword>
<evidence type="ECO:0000313" key="3">
    <source>
        <dbReference type="EMBL" id="CAK9176792.1"/>
    </source>
</evidence>
<evidence type="ECO:0000256" key="2">
    <source>
        <dbReference type="SAM" id="MobiDB-lite"/>
    </source>
</evidence>
<reference evidence="3 4" key="1">
    <citation type="submission" date="2024-02" db="EMBL/GenBank/DDBJ databases">
        <authorList>
            <person name="Vignale AGUSTIN F."/>
            <person name="Sosa J E."/>
            <person name="Modenutti C."/>
        </authorList>
    </citation>
    <scope>NUCLEOTIDE SEQUENCE [LARGE SCALE GENOMIC DNA]</scope>
</reference>
<feature type="coiled-coil region" evidence="1">
    <location>
        <begin position="159"/>
        <end position="207"/>
    </location>
</feature>
<evidence type="ECO:0000256" key="1">
    <source>
        <dbReference type="SAM" id="Coils"/>
    </source>
</evidence>
<evidence type="ECO:0000313" key="4">
    <source>
        <dbReference type="Proteomes" id="UP001642360"/>
    </source>
</evidence>
<feature type="region of interest" description="Disordered" evidence="2">
    <location>
        <begin position="15"/>
        <end position="71"/>
    </location>
</feature>
<dbReference type="AlphaFoldDB" id="A0ABC8U4W2"/>
<dbReference type="EMBL" id="CAUOFW020006913">
    <property type="protein sequence ID" value="CAK9176792.1"/>
    <property type="molecule type" value="Genomic_DNA"/>
</dbReference>
<name>A0ABC8U4W2_9AQUA</name>
<keyword evidence="1" id="KW-0175">Coiled coil</keyword>
<protein>
    <submittedName>
        <fullName evidence="3">Uncharacterized protein</fullName>
    </submittedName>
</protein>
<dbReference type="Proteomes" id="UP001642360">
    <property type="component" value="Unassembled WGS sequence"/>
</dbReference>
<gene>
    <name evidence="3" type="ORF">ILEXP_LOCUS46656</name>
</gene>
<accession>A0ABC8U4W2</accession>
<comment type="caution">
    <text evidence="3">The sequence shown here is derived from an EMBL/GenBank/DDBJ whole genome shotgun (WGS) entry which is preliminary data.</text>
</comment>
<proteinExistence type="predicted"/>
<organism evidence="3 4">
    <name type="scientific">Ilex paraguariensis</name>
    <name type="common">yerba mate</name>
    <dbReference type="NCBI Taxonomy" id="185542"/>
    <lineage>
        <taxon>Eukaryota</taxon>
        <taxon>Viridiplantae</taxon>
        <taxon>Streptophyta</taxon>
        <taxon>Embryophyta</taxon>
        <taxon>Tracheophyta</taxon>
        <taxon>Spermatophyta</taxon>
        <taxon>Magnoliopsida</taxon>
        <taxon>eudicotyledons</taxon>
        <taxon>Gunneridae</taxon>
        <taxon>Pentapetalae</taxon>
        <taxon>asterids</taxon>
        <taxon>campanulids</taxon>
        <taxon>Aquifoliales</taxon>
        <taxon>Aquifoliaceae</taxon>
        <taxon>Ilex</taxon>
    </lineage>
</organism>